<proteinExistence type="predicted"/>
<protein>
    <submittedName>
        <fullName evidence="1">Uncharacterized protein</fullName>
    </submittedName>
</protein>
<reference evidence="1 2" key="1">
    <citation type="submission" date="2018-06" db="EMBL/GenBank/DDBJ databases">
        <title>Comparative genomics reveals the genomic features of Rhizophagus irregularis, R. cerebriforme, R. diaphanum and Gigaspora rosea, and their symbiotic lifestyle signature.</title>
        <authorList>
            <person name="Morin E."/>
            <person name="San Clemente H."/>
            <person name="Chen E.C.H."/>
            <person name="De La Providencia I."/>
            <person name="Hainaut M."/>
            <person name="Kuo A."/>
            <person name="Kohler A."/>
            <person name="Murat C."/>
            <person name="Tang N."/>
            <person name="Roy S."/>
            <person name="Loubradou J."/>
            <person name="Henrissat B."/>
            <person name="Grigoriev I.V."/>
            <person name="Corradi N."/>
            <person name="Roux C."/>
            <person name="Martin F.M."/>
        </authorList>
    </citation>
    <scope>NUCLEOTIDE SEQUENCE [LARGE SCALE GENOMIC DNA]</scope>
    <source>
        <strain evidence="1 2">DAOM 227022</strain>
    </source>
</reference>
<dbReference type="EMBL" id="QKYT01000209">
    <property type="protein sequence ID" value="RIA89703.1"/>
    <property type="molecule type" value="Genomic_DNA"/>
</dbReference>
<keyword evidence="2" id="KW-1185">Reference proteome</keyword>
<name>A0A397SUG0_9GLOM</name>
<dbReference type="Proteomes" id="UP000265703">
    <property type="component" value="Unassembled WGS sequence"/>
</dbReference>
<organism evidence="1 2">
    <name type="scientific">Glomus cerebriforme</name>
    <dbReference type="NCBI Taxonomy" id="658196"/>
    <lineage>
        <taxon>Eukaryota</taxon>
        <taxon>Fungi</taxon>
        <taxon>Fungi incertae sedis</taxon>
        <taxon>Mucoromycota</taxon>
        <taxon>Glomeromycotina</taxon>
        <taxon>Glomeromycetes</taxon>
        <taxon>Glomerales</taxon>
        <taxon>Glomeraceae</taxon>
        <taxon>Glomus</taxon>
    </lineage>
</organism>
<evidence type="ECO:0000313" key="2">
    <source>
        <dbReference type="Proteomes" id="UP000265703"/>
    </source>
</evidence>
<sequence>MEENFLNKQFVSESFQEVDSFFDNIPEYEEDFTFLQNQNSLETAHLLVPDASSSSNDYSKGWENDSTAQTISTESTEAENDINILQIMGKTLSTCAVIDIIDGEIKCCESIGKDLDKLGVCYSHFMFDQNKLHLGDTKKLKSTSESLIHSRRKYIQVPCIGQKNCKTLEEFDSIVTKAQSNYKARYVCCDCYEKEEGHLHVKPGKGKNESICHLEGKHDQHLINSLKIISKWIISTNNIQLQKKILNLITPALQILDFKNNEQINE</sequence>
<gene>
    <name evidence="1" type="ORF">C1645_824469</name>
</gene>
<accession>A0A397SUG0</accession>
<dbReference type="OrthoDB" id="2429853at2759"/>
<evidence type="ECO:0000313" key="1">
    <source>
        <dbReference type="EMBL" id="RIA89703.1"/>
    </source>
</evidence>
<dbReference type="AlphaFoldDB" id="A0A397SUG0"/>
<comment type="caution">
    <text evidence="1">The sequence shown here is derived from an EMBL/GenBank/DDBJ whole genome shotgun (WGS) entry which is preliminary data.</text>
</comment>